<protein>
    <recommendedName>
        <fullName evidence="3">Carboxylic ester hydrolase</fullName>
        <ecNumber evidence="3">3.1.1.-</ecNumber>
    </recommendedName>
</protein>
<dbReference type="GO" id="GO:0016787">
    <property type="term" value="F:hydrolase activity"/>
    <property type="evidence" value="ECO:0007669"/>
    <property type="project" value="UniProtKB-KW"/>
</dbReference>
<accession>A0A011MHN8</accession>
<organism evidence="5 6">
    <name type="scientific">Mannheimia granulomatis</name>
    <dbReference type="NCBI Taxonomy" id="85402"/>
    <lineage>
        <taxon>Bacteria</taxon>
        <taxon>Pseudomonadati</taxon>
        <taxon>Pseudomonadota</taxon>
        <taxon>Gammaproteobacteria</taxon>
        <taxon>Pasteurellales</taxon>
        <taxon>Pasteurellaceae</taxon>
        <taxon>Mannheimia</taxon>
    </lineage>
</organism>
<evidence type="ECO:0000256" key="1">
    <source>
        <dbReference type="ARBA" id="ARBA00005964"/>
    </source>
</evidence>
<dbReference type="InterPro" id="IPR050309">
    <property type="entry name" value="Type-B_Carboxylest/Lipase"/>
</dbReference>
<comment type="similarity">
    <text evidence="1 3">Belongs to the type-B carboxylesterase/lipase family.</text>
</comment>
<evidence type="ECO:0000256" key="2">
    <source>
        <dbReference type="ARBA" id="ARBA00022801"/>
    </source>
</evidence>
<dbReference type="EMBL" id="JANJ01000005">
    <property type="protein sequence ID" value="EXI61966.1"/>
    <property type="molecule type" value="Genomic_DNA"/>
</dbReference>
<evidence type="ECO:0000256" key="3">
    <source>
        <dbReference type="RuleBase" id="RU361235"/>
    </source>
</evidence>
<gene>
    <name evidence="5" type="ORF">AK33_07485</name>
</gene>
<evidence type="ECO:0000259" key="4">
    <source>
        <dbReference type="Pfam" id="PF00135"/>
    </source>
</evidence>
<dbReference type="InterPro" id="IPR002018">
    <property type="entry name" value="CarbesteraseB"/>
</dbReference>
<evidence type="ECO:0000313" key="6">
    <source>
        <dbReference type="Proteomes" id="UP000054123"/>
    </source>
</evidence>
<dbReference type="Proteomes" id="UP000054123">
    <property type="component" value="Unassembled WGS sequence"/>
</dbReference>
<dbReference type="ESTHER" id="pasha-a0a011mhn8">
    <property type="family name" value="Carb_B_Bacteria"/>
</dbReference>
<dbReference type="Gene3D" id="3.40.50.1820">
    <property type="entry name" value="alpha/beta hydrolase"/>
    <property type="match status" value="1"/>
</dbReference>
<reference evidence="5 6" key="1">
    <citation type="journal article" date="2014" name="Genome Announc.">
        <title>Genome Sequence of a Presumptive Mannheimia haemolytica Strain with an A1/A6-Cross-Reactive Serotype from a White-Tailed Deer (Odocoileus virginianus).</title>
        <authorList>
            <person name="Lawrence P.K."/>
            <person name="Bey R.F."/>
            <person name="Wiener B."/>
            <person name="Kittichotirat W."/>
            <person name="Bumgarner R.E."/>
        </authorList>
    </citation>
    <scope>NUCLEOTIDE SEQUENCE [LARGE SCALE GENOMIC DNA]</scope>
    <source>
        <strain evidence="5 6">PKL10</strain>
    </source>
</reference>
<dbReference type="AlphaFoldDB" id="A0A011MHN8"/>
<keyword evidence="6" id="KW-1185">Reference proteome</keyword>
<sequence length="584" mass="64600">MNKIHNFIKFALSNHINHRLLYCFPRPTSGRFFKIFYKEPTMFKRFSFSLLTLTLLSPFAQAEIQAGAEIAVVQSTQGKIQGYIQDGIVTYKGIPYATAERFMPPQKVAKWDDTRLALKYGNICPQLSQNPMNTPLFSGGSFTQSEDCQNLNIWTPALDNKKRAVMVWIHGGGFQAGSSMESDTYHGENLARSQDVVVVSVNHRLNAMGFLDLSAYGEAYQQSGNVGMLDLVAALQWVKENIAQFGGDPNKVTIFGESGGGAKSLVLMAMPSAQGLFHKAIVQSGAVERSGMTLTTSEESRLVAKHTLKNLGLSEKEVDKLRTLPYNELEAASRKALQQTADELKIPAVLGKNYGMLWTPVMDSKIVPSQPVGEAYPSIAQHIPLLIGSNLTEWMSFPLQLDLAKTQRDNRNTWTEAEKQQKLTARFGAKTAEIIDAFKQAYPNRNIADALYVDTFLRVPALKTARLKAAQPAPVYNYLFTWDTPLFGGVPMSYHTAEIPFVMNAIDKAQHTTGGGEQAKKLAQTKSTAWANFAKTGNPNGGDLPQWDAYTPQNGATMIFDNDVKQVHHHDDKLLKLLAPNGKF</sequence>
<dbReference type="InterPro" id="IPR029058">
    <property type="entry name" value="AB_hydrolase_fold"/>
</dbReference>
<comment type="caution">
    <text evidence="5">The sequence shown here is derived from an EMBL/GenBank/DDBJ whole genome shotgun (WGS) entry which is preliminary data.</text>
</comment>
<dbReference type="EC" id="3.1.1.-" evidence="3"/>
<dbReference type="PATRIC" id="fig|1450449.3.peg.1472"/>
<feature type="domain" description="Carboxylesterase type B" evidence="4">
    <location>
        <begin position="72"/>
        <end position="570"/>
    </location>
</feature>
<proteinExistence type="inferred from homology"/>
<dbReference type="PROSITE" id="PS00122">
    <property type="entry name" value="CARBOXYLESTERASE_B_1"/>
    <property type="match status" value="1"/>
</dbReference>
<dbReference type="SUPFAM" id="SSF53474">
    <property type="entry name" value="alpha/beta-Hydrolases"/>
    <property type="match status" value="1"/>
</dbReference>
<dbReference type="PANTHER" id="PTHR11559">
    <property type="entry name" value="CARBOXYLESTERASE"/>
    <property type="match status" value="1"/>
</dbReference>
<dbReference type="InterPro" id="IPR019826">
    <property type="entry name" value="Carboxylesterase_B_AS"/>
</dbReference>
<evidence type="ECO:0000313" key="5">
    <source>
        <dbReference type="EMBL" id="EXI61966.1"/>
    </source>
</evidence>
<keyword evidence="2 3" id="KW-0378">Hydrolase</keyword>
<name>A0A011MHN8_9PAST</name>
<dbReference type="STRING" id="1122190.GCA_000621105_00626"/>
<dbReference type="Pfam" id="PF00135">
    <property type="entry name" value="COesterase"/>
    <property type="match status" value="1"/>
</dbReference>